<dbReference type="AlphaFoldDB" id="A0A5N5WT37"/>
<feature type="compositionally biased region" description="Polar residues" evidence="1">
    <location>
        <begin position="1"/>
        <end position="14"/>
    </location>
</feature>
<evidence type="ECO:0000256" key="1">
    <source>
        <dbReference type="SAM" id="MobiDB-lite"/>
    </source>
</evidence>
<protein>
    <submittedName>
        <fullName evidence="2">Uncharacterized protein</fullName>
    </submittedName>
</protein>
<name>A0A5N5WT37_9EURO</name>
<organism evidence="2 3">
    <name type="scientific">Aspergillus leporis</name>
    <dbReference type="NCBI Taxonomy" id="41062"/>
    <lineage>
        <taxon>Eukaryota</taxon>
        <taxon>Fungi</taxon>
        <taxon>Dikarya</taxon>
        <taxon>Ascomycota</taxon>
        <taxon>Pezizomycotina</taxon>
        <taxon>Eurotiomycetes</taxon>
        <taxon>Eurotiomycetidae</taxon>
        <taxon>Eurotiales</taxon>
        <taxon>Aspergillaceae</taxon>
        <taxon>Aspergillus</taxon>
        <taxon>Aspergillus subgen. Circumdati</taxon>
    </lineage>
</organism>
<evidence type="ECO:0000313" key="3">
    <source>
        <dbReference type="Proteomes" id="UP000326565"/>
    </source>
</evidence>
<gene>
    <name evidence="2" type="ORF">BDV29DRAFT_194192</name>
</gene>
<dbReference type="Proteomes" id="UP000326565">
    <property type="component" value="Unassembled WGS sequence"/>
</dbReference>
<feature type="region of interest" description="Disordered" evidence="1">
    <location>
        <begin position="1"/>
        <end position="28"/>
    </location>
</feature>
<evidence type="ECO:0000313" key="2">
    <source>
        <dbReference type="EMBL" id="KAB8070272.1"/>
    </source>
</evidence>
<dbReference type="OrthoDB" id="3920481at2759"/>
<dbReference type="EMBL" id="ML732308">
    <property type="protein sequence ID" value="KAB8070272.1"/>
    <property type="molecule type" value="Genomic_DNA"/>
</dbReference>
<keyword evidence="3" id="KW-1185">Reference proteome</keyword>
<proteinExistence type="predicted"/>
<reference evidence="2 3" key="1">
    <citation type="submission" date="2019-04" db="EMBL/GenBank/DDBJ databases">
        <title>Friends and foes A comparative genomics study of 23 Aspergillus species from section Flavi.</title>
        <authorList>
            <consortium name="DOE Joint Genome Institute"/>
            <person name="Kjaerbolling I."/>
            <person name="Vesth T."/>
            <person name="Frisvad J.C."/>
            <person name="Nybo J.L."/>
            <person name="Theobald S."/>
            <person name="Kildgaard S."/>
            <person name="Isbrandt T."/>
            <person name="Kuo A."/>
            <person name="Sato A."/>
            <person name="Lyhne E.K."/>
            <person name="Kogle M.E."/>
            <person name="Wiebenga A."/>
            <person name="Kun R.S."/>
            <person name="Lubbers R.J."/>
            <person name="Makela M.R."/>
            <person name="Barry K."/>
            <person name="Chovatia M."/>
            <person name="Clum A."/>
            <person name="Daum C."/>
            <person name="Haridas S."/>
            <person name="He G."/>
            <person name="LaButti K."/>
            <person name="Lipzen A."/>
            <person name="Mondo S."/>
            <person name="Riley R."/>
            <person name="Salamov A."/>
            <person name="Simmons B.A."/>
            <person name="Magnuson J.K."/>
            <person name="Henrissat B."/>
            <person name="Mortensen U.H."/>
            <person name="Larsen T.O."/>
            <person name="Devries R.P."/>
            <person name="Grigoriev I.V."/>
            <person name="Machida M."/>
            <person name="Baker S.E."/>
            <person name="Andersen M.R."/>
        </authorList>
    </citation>
    <scope>NUCLEOTIDE SEQUENCE [LARGE SCALE GENOMIC DNA]</scope>
    <source>
        <strain evidence="2 3">CBS 151.66</strain>
    </source>
</reference>
<sequence>MSSPSIQVRPQPSGSAKGVTHTTKETGPNAMNFDIVRCSRCQRSMSLENESSPGVVRFGMNSYYCSRCASMVGFIR</sequence>
<accession>A0A5N5WT37</accession>